<feature type="transmembrane region" description="Helical" evidence="5">
    <location>
        <begin position="100"/>
        <end position="124"/>
    </location>
</feature>
<comment type="caution">
    <text evidence="7">The sequence shown here is derived from an EMBL/GenBank/DDBJ whole genome shotgun (WGS) entry which is preliminary data.</text>
</comment>
<evidence type="ECO:0000256" key="3">
    <source>
        <dbReference type="ARBA" id="ARBA00022989"/>
    </source>
</evidence>
<feature type="transmembrane region" description="Helical" evidence="5">
    <location>
        <begin position="39"/>
        <end position="63"/>
    </location>
</feature>
<dbReference type="InterPro" id="IPR010645">
    <property type="entry name" value="MFS_4"/>
</dbReference>
<feature type="transmembrane region" description="Helical" evidence="5">
    <location>
        <begin position="241"/>
        <end position="261"/>
    </location>
</feature>
<name>A0ABP8KTK0_9MICO</name>
<feature type="transmembrane region" description="Helical" evidence="5">
    <location>
        <begin position="75"/>
        <end position="94"/>
    </location>
</feature>
<dbReference type="Pfam" id="PF07690">
    <property type="entry name" value="MFS_1"/>
    <property type="match status" value="1"/>
</dbReference>
<evidence type="ECO:0000256" key="5">
    <source>
        <dbReference type="SAM" id="Phobius"/>
    </source>
</evidence>
<evidence type="ECO:0000313" key="8">
    <source>
        <dbReference type="Proteomes" id="UP001500622"/>
    </source>
</evidence>
<keyword evidence="2 5" id="KW-0812">Transmembrane</keyword>
<gene>
    <name evidence="7" type="ORF">GCM10023169_01550</name>
</gene>
<feature type="transmembrane region" description="Helical" evidence="5">
    <location>
        <begin position="273"/>
        <end position="292"/>
    </location>
</feature>
<feature type="transmembrane region" description="Helical" evidence="5">
    <location>
        <begin position="298"/>
        <end position="319"/>
    </location>
</feature>
<feature type="transmembrane region" description="Helical" evidence="5">
    <location>
        <begin position="7"/>
        <end position="27"/>
    </location>
</feature>
<reference evidence="8" key="1">
    <citation type="journal article" date="2019" name="Int. J. Syst. Evol. Microbiol.">
        <title>The Global Catalogue of Microorganisms (GCM) 10K type strain sequencing project: providing services to taxonomists for standard genome sequencing and annotation.</title>
        <authorList>
            <consortium name="The Broad Institute Genomics Platform"/>
            <consortium name="The Broad Institute Genome Sequencing Center for Infectious Disease"/>
            <person name="Wu L."/>
            <person name="Ma J."/>
        </authorList>
    </citation>
    <scope>NUCLEOTIDE SEQUENCE [LARGE SCALE GENOMIC DNA]</scope>
    <source>
        <strain evidence="8">JCM 17810</strain>
    </source>
</reference>
<feature type="domain" description="Major facilitator superfamily (MFS) profile" evidence="6">
    <location>
        <begin position="9"/>
        <end position="380"/>
    </location>
</feature>
<organism evidence="7 8">
    <name type="scientific">Georgenia halophila</name>
    <dbReference type="NCBI Taxonomy" id="620889"/>
    <lineage>
        <taxon>Bacteria</taxon>
        <taxon>Bacillati</taxon>
        <taxon>Actinomycetota</taxon>
        <taxon>Actinomycetes</taxon>
        <taxon>Micrococcales</taxon>
        <taxon>Bogoriellaceae</taxon>
        <taxon>Georgenia</taxon>
    </lineage>
</organism>
<keyword evidence="4 5" id="KW-0472">Membrane</keyword>
<dbReference type="Proteomes" id="UP001500622">
    <property type="component" value="Unassembled WGS sequence"/>
</dbReference>
<feature type="transmembrane region" description="Helical" evidence="5">
    <location>
        <begin position="356"/>
        <end position="375"/>
    </location>
</feature>
<evidence type="ECO:0000259" key="6">
    <source>
        <dbReference type="PROSITE" id="PS50850"/>
    </source>
</evidence>
<dbReference type="Gene3D" id="1.20.1250.20">
    <property type="entry name" value="MFS general substrate transporter like domains"/>
    <property type="match status" value="2"/>
</dbReference>
<dbReference type="InterPro" id="IPR011701">
    <property type="entry name" value="MFS"/>
</dbReference>
<protein>
    <submittedName>
        <fullName evidence="7">YbfB/YjiJ family MFS transporter</fullName>
    </submittedName>
</protein>
<sequence>MRLRPGWLVASGTALIATCYGLARFTYGLFSPDFAAEFALTPVVSGLLGSGSYVGYCVAIVVATALTTRWGPRRVGLLAGASATVGITMVATAASPTMLAAGLIVAGSSTGIASPPMAGAVARWVRSARKDQAQTLVNAGTGVGVLVSGPVAFALQGHWRVAWAVFAVVAAAVTVAVWRFVPAEDRAPRRHSPGPRSGRPFTGLPAGTRRLLLCSGLMGMGSIAVWTLGREAIADQGGSPSLTGLVWTVIGAAGVVGALAGAGVHRLGIGRSWVLGMAAMAVASVVFAVLAAEPAAAIVAAALFGGAYIALTGILLVWATRLFPDRASYGVGISFLCIAAGQAVGSPLAGAGVEPLTLAGVFVACAAVTVVGALLRPRGV</sequence>
<comment type="subcellular location">
    <subcellularLocation>
        <location evidence="1">Cell membrane</location>
        <topology evidence="1">Multi-pass membrane protein</topology>
    </subcellularLocation>
</comment>
<evidence type="ECO:0000313" key="7">
    <source>
        <dbReference type="EMBL" id="GAA4415336.1"/>
    </source>
</evidence>
<dbReference type="RefSeq" id="WP_345214582.1">
    <property type="nucleotide sequence ID" value="NZ_BAABGN010000001.1"/>
</dbReference>
<evidence type="ECO:0000256" key="1">
    <source>
        <dbReference type="ARBA" id="ARBA00004651"/>
    </source>
</evidence>
<proteinExistence type="predicted"/>
<dbReference type="PANTHER" id="PTHR23537">
    <property type="match status" value="1"/>
</dbReference>
<feature type="transmembrane region" description="Helical" evidence="5">
    <location>
        <begin position="331"/>
        <end position="350"/>
    </location>
</feature>
<dbReference type="InterPro" id="IPR036259">
    <property type="entry name" value="MFS_trans_sf"/>
</dbReference>
<evidence type="ECO:0000256" key="2">
    <source>
        <dbReference type="ARBA" id="ARBA00022692"/>
    </source>
</evidence>
<dbReference type="SUPFAM" id="SSF103473">
    <property type="entry name" value="MFS general substrate transporter"/>
    <property type="match status" value="1"/>
</dbReference>
<evidence type="ECO:0000256" key="4">
    <source>
        <dbReference type="ARBA" id="ARBA00023136"/>
    </source>
</evidence>
<dbReference type="PANTHER" id="PTHR23537:SF1">
    <property type="entry name" value="SUGAR TRANSPORTER"/>
    <property type="match status" value="1"/>
</dbReference>
<dbReference type="InterPro" id="IPR020846">
    <property type="entry name" value="MFS_dom"/>
</dbReference>
<feature type="transmembrane region" description="Helical" evidence="5">
    <location>
        <begin position="161"/>
        <end position="181"/>
    </location>
</feature>
<feature type="transmembrane region" description="Helical" evidence="5">
    <location>
        <begin position="136"/>
        <end position="155"/>
    </location>
</feature>
<feature type="transmembrane region" description="Helical" evidence="5">
    <location>
        <begin position="211"/>
        <end position="229"/>
    </location>
</feature>
<keyword evidence="3 5" id="KW-1133">Transmembrane helix</keyword>
<keyword evidence="8" id="KW-1185">Reference proteome</keyword>
<accession>A0ABP8KTK0</accession>
<dbReference type="PROSITE" id="PS50850">
    <property type="entry name" value="MFS"/>
    <property type="match status" value="1"/>
</dbReference>
<dbReference type="EMBL" id="BAABGN010000001">
    <property type="protein sequence ID" value="GAA4415336.1"/>
    <property type="molecule type" value="Genomic_DNA"/>
</dbReference>